<dbReference type="AlphaFoldDB" id="A0A8T3B887"/>
<keyword evidence="2" id="KW-1185">Reference proteome</keyword>
<proteinExistence type="predicted"/>
<evidence type="ECO:0000313" key="1">
    <source>
        <dbReference type="EMBL" id="KAI0507091.1"/>
    </source>
</evidence>
<reference evidence="1" key="1">
    <citation type="journal article" date="2022" name="Front. Genet.">
        <title>Chromosome-Scale Assembly of the Dendrobium nobile Genome Provides Insights Into the Molecular Mechanism of the Biosynthesis of the Medicinal Active Ingredient of Dendrobium.</title>
        <authorList>
            <person name="Xu Q."/>
            <person name="Niu S.-C."/>
            <person name="Li K.-L."/>
            <person name="Zheng P.-J."/>
            <person name="Zhang X.-J."/>
            <person name="Jia Y."/>
            <person name="Liu Y."/>
            <person name="Niu Y.-X."/>
            <person name="Yu L.-H."/>
            <person name="Chen D.-F."/>
            <person name="Zhang G.-Q."/>
        </authorList>
    </citation>
    <scope>NUCLEOTIDE SEQUENCE</scope>
    <source>
        <tissue evidence="1">Leaf</tissue>
    </source>
</reference>
<name>A0A8T3B887_DENNO</name>
<gene>
    <name evidence="1" type="ORF">KFK09_013209</name>
</gene>
<sequence length="63" mass="6659">MNPHSLGTLSLHQVVESNTPRLRVVGGQARLGILIPGSNLLYYGLASSMEQSKGGLDAGGWPR</sequence>
<organism evidence="1 2">
    <name type="scientific">Dendrobium nobile</name>
    <name type="common">Orchid</name>
    <dbReference type="NCBI Taxonomy" id="94219"/>
    <lineage>
        <taxon>Eukaryota</taxon>
        <taxon>Viridiplantae</taxon>
        <taxon>Streptophyta</taxon>
        <taxon>Embryophyta</taxon>
        <taxon>Tracheophyta</taxon>
        <taxon>Spermatophyta</taxon>
        <taxon>Magnoliopsida</taxon>
        <taxon>Liliopsida</taxon>
        <taxon>Asparagales</taxon>
        <taxon>Orchidaceae</taxon>
        <taxon>Epidendroideae</taxon>
        <taxon>Malaxideae</taxon>
        <taxon>Dendrobiinae</taxon>
        <taxon>Dendrobium</taxon>
    </lineage>
</organism>
<accession>A0A8T3B887</accession>
<comment type="caution">
    <text evidence="1">The sequence shown here is derived from an EMBL/GenBank/DDBJ whole genome shotgun (WGS) entry which is preliminary data.</text>
</comment>
<dbReference type="EMBL" id="JAGYWB010000010">
    <property type="protein sequence ID" value="KAI0507091.1"/>
    <property type="molecule type" value="Genomic_DNA"/>
</dbReference>
<dbReference type="Proteomes" id="UP000829196">
    <property type="component" value="Unassembled WGS sequence"/>
</dbReference>
<protein>
    <submittedName>
        <fullName evidence="1">Uncharacterized protein</fullName>
    </submittedName>
</protein>
<evidence type="ECO:0000313" key="2">
    <source>
        <dbReference type="Proteomes" id="UP000829196"/>
    </source>
</evidence>